<keyword evidence="7 19" id="KW-0812">Transmembrane</keyword>
<evidence type="ECO:0000256" key="15">
    <source>
        <dbReference type="ARBA" id="ARBA00057587"/>
    </source>
</evidence>
<feature type="transmembrane region" description="Helical" evidence="19">
    <location>
        <begin position="1639"/>
        <end position="1657"/>
    </location>
</feature>
<feature type="transmembrane region" description="Helical" evidence="19">
    <location>
        <begin position="989"/>
        <end position="1012"/>
    </location>
</feature>
<keyword evidence="2" id="KW-0813">Transport</keyword>
<feature type="transmembrane region" description="Helical" evidence="19">
    <location>
        <begin position="1583"/>
        <end position="1601"/>
    </location>
</feature>
<dbReference type="Pfam" id="PF00520">
    <property type="entry name" value="Ion_trans"/>
    <property type="match status" value="4"/>
</dbReference>
<keyword evidence="8" id="KW-0106">Calcium</keyword>
<evidence type="ECO:0000256" key="8">
    <source>
        <dbReference type="ARBA" id="ARBA00022837"/>
    </source>
</evidence>
<feature type="transmembrane region" description="Helical" evidence="19">
    <location>
        <begin position="531"/>
        <end position="548"/>
    </location>
</feature>
<keyword evidence="3" id="KW-1003">Cell membrane</keyword>
<dbReference type="SUPFAM" id="SSF81324">
    <property type="entry name" value="Voltage-gated potassium channels"/>
    <property type="match status" value="4"/>
</dbReference>
<keyword evidence="22" id="KW-1185">Reference proteome</keyword>
<keyword evidence="13" id="KW-0325">Glycoprotein</keyword>
<keyword evidence="12 19" id="KW-0472">Membrane</keyword>
<evidence type="ECO:0000256" key="12">
    <source>
        <dbReference type="ARBA" id="ARBA00023136"/>
    </source>
</evidence>
<feature type="region of interest" description="Disordered" evidence="18">
    <location>
        <begin position="2087"/>
        <end position="2111"/>
    </location>
</feature>
<evidence type="ECO:0000256" key="16">
    <source>
        <dbReference type="ARBA" id="ARBA00061395"/>
    </source>
</evidence>
<dbReference type="Gene3D" id="1.10.238.10">
    <property type="entry name" value="EF-hand"/>
    <property type="match status" value="1"/>
</dbReference>
<evidence type="ECO:0000256" key="3">
    <source>
        <dbReference type="ARBA" id="ARBA00022475"/>
    </source>
</evidence>
<feature type="region of interest" description="Disordered" evidence="18">
    <location>
        <begin position="2013"/>
        <end position="2074"/>
    </location>
</feature>
<accession>A0A6A6AIK9</accession>
<evidence type="ECO:0000256" key="9">
    <source>
        <dbReference type="ARBA" id="ARBA00022882"/>
    </source>
</evidence>
<dbReference type="RefSeq" id="XP_033525783.1">
    <property type="nucleotide sequence ID" value="XM_033670241.1"/>
</dbReference>
<feature type="compositionally biased region" description="Polar residues" evidence="18">
    <location>
        <begin position="2061"/>
        <end position="2071"/>
    </location>
</feature>
<feature type="transmembrane region" description="Helical" evidence="19">
    <location>
        <begin position="823"/>
        <end position="841"/>
    </location>
</feature>
<dbReference type="GO" id="GO:0005891">
    <property type="term" value="C:voltage-gated calcium channel complex"/>
    <property type="evidence" value="ECO:0007669"/>
    <property type="project" value="TreeGrafter"/>
</dbReference>
<dbReference type="PROSITE" id="PS50222">
    <property type="entry name" value="EF_HAND_2"/>
    <property type="match status" value="1"/>
</dbReference>
<keyword evidence="14" id="KW-0407">Ion channel</keyword>
<proteinExistence type="inferred from homology"/>
<evidence type="ECO:0000313" key="22">
    <source>
        <dbReference type="Proteomes" id="UP000799771"/>
    </source>
</evidence>
<dbReference type="InterPro" id="IPR011992">
    <property type="entry name" value="EF-hand-dom_pair"/>
</dbReference>
<evidence type="ECO:0000313" key="21">
    <source>
        <dbReference type="EMBL" id="KAF2131396.1"/>
    </source>
</evidence>
<feature type="compositionally biased region" description="Low complexity" evidence="18">
    <location>
        <begin position="2102"/>
        <end position="2111"/>
    </location>
</feature>
<feature type="transmembrane region" description="Helical" evidence="19">
    <location>
        <begin position="1551"/>
        <end position="1571"/>
    </location>
</feature>
<evidence type="ECO:0000256" key="19">
    <source>
        <dbReference type="SAM" id="Phobius"/>
    </source>
</evidence>
<evidence type="ECO:0000256" key="13">
    <source>
        <dbReference type="ARBA" id="ARBA00023180"/>
    </source>
</evidence>
<feature type="compositionally biased region" description="Polar residues" evidence="18">
    <location>
        <begin position="1"/>
        <end position="33"/>
    </location>
</feature>
<feature type="compositionally biased region" description="Pro residues" evidence="18">
    <location>
        <begin position="2091"/>
        <end position="2100"/>
    </location>
</feature>
<feature type="transmembrane region" description="Helical" evidence="19">
    <location>
        <begin position="585"/>
        <end position="608"/>
    </location>
</feature>
<evidence type="ECO:0000256" key="18">
    <source>
        <dbReference type="SAM" id="MobiDB-lite"/>
    </source>
</evidence>
<dbReference type="InterPro" id="IPR005821">
    <property type="entry name" value="Ion_trans_dom"/>
</dbReference>
<feature type="transmembrane region" description="Helical" evidence="19">
    <location>
        <begin position="1216"/>
        <end position="1243"/>
    </location>
</feature>
<dbReference type="SUPFAM" id="SSF47473">
    <property type="entry name" value="EF-hand"/>
    <property type="match status" value="1"/>
</dbReference>
<keyword evidence="4" id="KW-0597">Phosphoprotein</keyword>
<feature type="transmembrane region" description="Helical" evidence="19">
    <location>
        <begin position="791"/>
        <end position="811"/>
    </location>
</feature>
<feature type="compositionally biased region" description="Polar residues" evidence="18">
    <location>
        <begin position="202"/>
        <end position="217"/>
    </location>
</feature>
<dbReference type="FunFam" id="1.10.287.70:FF:000118">
    <property type="entry name" value="Calcium channel subunit Cch1"/>
    <property type="match status" value="1"/>
</dbReference>
<feature type="transmembrane region" description="Helical" evidence="19">
    <location>
        <begin position="721"/>
        <end position="745"/>
    </location>
</feature>
<organism evidence="21 22">
    <name type="scientific">Dothidotthia symphoricarpi CBS 119687</name>
    <dbReference type="NCBI Taxonomy" id="1392245"/>
    <lineage>
        <taxon>Eukaryota</taxon>
        <taxon>Fungi</taxon>
        <taxon>Dikarya</taxon>
        <taxon>Ascomycota</taxon>
        <taxon>Pezizomycotina</taxon>
        <taxon>Dothideomycetes</taxon>
        <taxon>Pleosporomycetidae</taxon>
        <taxon>Pleosporales</taxon>
        <taxon>Dothidotthiaceae</taxon>
        <taxon>Dothidotthia</taxon>
    </lineage>
</organism>
<feature type="region of interest" description="Disordered" evidence="18">
    <location>
        <begin position="1"/>
        <end position="96"/>
    </location>
</feature>
<keyword evidence="11" id="KW-0406">Ion transport</keyword>
<evidence type="ECO:0000256" key="7">
    <source>
        <dbReference type="ARBA" id="ARBA00022692"/>
    </source>
</evidence>
<evidence type="ECO:0000256" key="14">
    <source>
        <dbReference type="ARBA" id="ARBA00023303"/>
    </source>
</evidence>
<evidence type="ECO:0000256" key="5">
    <source>
        <dbReference type="ARBA" id="ARBA00022568"/>
    </source>
</evidence>
<dbReference type="GO" id="GO:0008331">
    <property type="term" value="F:high voltage-gated calcium channel activity"/>
    <property type="evidence" value="ECO:0007669"/>
    <property type="project" value="TreeGrafter"/>
</dbReference>
<feature type="region of interest" description="Disordered" evidence="18">
    <location>
        <begin position="131"/>
        <end position="175"/>
    </location>
</feature>
<dbReference type="FunFam" id="1.10.287.70:FF:000093">
    <property type="entry name" value="Calcium channel subunit Cch1"/>
    <property type="match status" value="1"/>
</dbReference>
<dbReference type="Gene3D" id="1.20.120.350">
    <property type="entry name" value="Voltage-gated potassium channels. Chain C"/>
    <property type="match status" value="4"/>
</dbReference>
<dbReference type="OrthoDB" id="416585at2759"/>
<feature type="transmembrane region" description="Helical" evidence="19">
    <location>
        <begin position="1470"/>
        <end position="1491"/>
    </location>
</feature>
<evidence type="ECO:0000256" key="4">
    <source>
        <dbReference type="ARBA" id="ARBA00022553"/>
    </source>
</evidence>
<feature type="transmembrane region" description="Helical" evidence="19">
    <location>
        <begin position="368"/>
        <end position="386"/>
    </location>
</feature>
<sequence length="2142" mass="241144">MSNSDPNHSRNPAGQSIPLQNLNRPPDDTTNADENAPQRHRRTLSDRGRNLFRQTGSITTGQFRTSQYTPIAEASPSPTRDGRRPQLDTSVASNLGSVRRVDDDGIVSSPIDAGAFQAAIGFGMNMNFEGDTSPPLATPTSERSYDPYGPVPYLDRSTSEDHGYNSSPIDDDTARLTDTRNLQPISGLSASSSAFQQDRSSLQSVQFLSPGDASSTARLGDDMGQLEAGMGGLRDSRGRQRSLSPGQTAYGLHRAGTMIRNMSQRVANVTNDSEVAERTIRRKSSVPQRRSQRPPSFPTVSEYDGPSTPVPSSPVEKPPSPSPGSRTSSMQWQRPPNPLRGKSLGIFSPNSKLRMKLCDVLVHPATEPVLLLLIVIQTVLLAVDARNKVAYDSARITKIAEFYPIDYALLGLFIVYTIETIVRIIVSGFIINPVEYSTINRQVGLREAITTKANQLFGGPQRQPSKRRTDTNTDPTMGPQQPSVLRTFTTAHAQIHTDIRPTLNIGDSQQQQRVRLAHRAYLRHSFNRTDFVAVVSFWIAFGLSLVDIENTRVILVFQMLSCLRIIRLLNLTSGTSVILRSLKKAAPLLLNVGFLIGFFWLLFSIVGVQSFKSSFRRNCVWQGETNYTNSDQFCGGHYDPNILDSNVARGYVDANGKLLGPASGKGFLCPRGSLCVEDANPYNATQSFDNILQSIELVFVVMSSNTWSSLLYTVADTDYLISSLFFIVGILILSLWLISLLIAVITSSFQIIREESETSAFTGADLREDGADEGLEKQRVSGLKRIYDKTIWIWGIIIAYGLICQMLRSSIMSPFRRSFIDVSETAVTFILLIEILIRFAIDWRHFFRGKRNVADLVIAIITTVIQLPVIKHAHGGKAYAWLTLFQIARTYRIVLTVPITRDLIMIVLRNTSGLVNLIVFVFLLTFLASIFASQLFRGELPEEQDGETIRISFSDIYNSFLGMYQIFSSENWTTVLYNVTSYQVAYGTAWIGASFCILWVIFGNFIVLNMFIAVIQENFDVSEDEKRLQQVKAFLQQKEQGLNSSHGNLSLSSIFKVGHANRRDPLDYGSAATEMLLKDAVVRDFLDESGEDAPHDLEPQPGIRPAMTMVGSGTLSTVWQRFLRRIVHREPNPFYAPLDFGRAYEDLDPRKMAKEVVSATERRKKAQREFLRNHPNYNVSLFIFKPHNPIRKFCQRFVGPGRGGDRIEGLAPSVPLWYAFSAFIYAAIIAMVLLACVTTPLYQREYFKTHVFDVRNWFVWTDMGFAIVFTLEALIKVIADGFFWTPNAYFRGSWGFIDGVVLCTLWVNIGTSLMNEGQVTRTVGAFKALRALRLLNISDSARDQFDALIVRGWWKLFSAAFVSLSLLIPFAIYGLNLFVGQFQSCNDDGSLISDLNDCVNEFASSPYGWDVLAPRQATNPYYDFDNFGNSLFILFQIVSQEGWTDVMWNGMSITGVFTQPQPFAARGNSVYFIMFNLLGAVFVLTLFVSVFMRNYTEQTGVAFLTTDQRSWLELRKLLRQVSPSKRPSSTKQRETWEEWCYRRAVRRTGRWQRTITALLILHLVLLCLEWYPGYGPWEIARDYIFLLLTIIFIANIVIRIIGLSWHRFRRSSWDIFSVFAVAGTFSTSILKLIQSDGRVFIQIHKLCLVSLALLLIPRNNQLDQLFKTAAASLTAIANLLATWFVLFLVYAIALTQTFGLTRFGPNETGNINFRTVPKALIFLYTMSMGEGWNTFMEDFASIDRPYCTEGERYFESDCGSPEWARALFISWNILSMYIFVNLFVSLIYESFSYVYQRSSGLSVISREEVRRFKQAWAEFDPNGTGYITRDVFPRLLGELSGIFEMRIYDGDFTVGRLIEQCSTTSRRASNLDLSGHGPKPEIDLVKLNRCLAELPIAEIRRRRSRMNTFYEEVLVSSDLDKGIHFTSLLMILAHHKVINDNKSLRLEEFLRRRARLQRVEEAVRRNVVVGFFDTLYWARRFRRAMEQKKQGRMATIPQFTVPEIFIEDEDITDAQRSQQTPGGSPLFAATDPQDADWRTSAGSVGTPSPLHLDTNAAPRSRANSIQATPQGSPIRAEADADWQFASALSRPPSPLEPDPGPASRSRANSAVSAVSAADVLEVLDNSAWGESIRRSFTHKGRN</sequence>
<comment type="function">
    <text evidence="15">Voltage-gated, high-affinity calcium channel that functions together with MID1 to mediate calcium entry into cells. Required during conditions of environmental stress.</text>
</comment>
<keyword evidence="9" id="KW-0851">Voltage-gated channel</keyword>
<feature type="domain" description="EF-hand" evidence="20">
    <location>
        <begin position="1807"/>
        <end position="1842"/>
    </location>
</feature>
<evidence type="ECO:0000256" key="6">
    <source>
        <dbReference type="ARBA" id="ARBA00022673"/>
    </source>
</evidence>
<feature type="transmembrane region" description="Helical" evidence="19">
    <location>
        <begin position="1263"/>
        <end position="1284"/>
    </location>
</feature>
<keyword evidence="5" id="KW-0109">Calcium transport</keyword>
<dbReference type="GO" id="GO:0005509">
    <property type="term" value="F:calcium ion binding"/>
    <property type="evidence" value="ECO:0007669"/>
    <property type="project" value="InterPro"/>
</dbReference>
<dbReference type="PANTHER" id="PTHR45628:SF7">
    <property type="entry name" value="VOLTAGE-DEPENDENT CALCIUM CHANNEL TYPE A SUBUNIT ALPHA-1"/>
    <property type="match status" value="1"/>
</dbReference>
<feature type="transmembrane region" description="Helical" evidence="19">
    <location>
        <begin position="915"/>
        <end position="936"/>
    </location>
</feature>
<feature type="transmembrane region" description="Helical" evidence="19">
    <location>
        <begin position="1669"/>
        <end position="1693"/>
    </location>
</feature>
<protein>
    <recommendedName>
        <fullName evidence="17">Calcium-channel protein CCH1</fullName>
    </recommendedName>
</protein>
<feature type="transmembrane region" description="Helical" evidence="19">
    <location>
        <begin position="697"/>
        <end position="715"/>
    </location>
</feature>
<gene>
    <name evidence="21" type="ORF">P153DRAFT_383507</name>
</gene>
<evidence type="ECO:0000256" key="17">
    <source>
        <dbReference type="ARBA" id="ARBA00067459"/>
    </source>
</evidence>
<dbReference type="InterPro" id="IPR002048">
    <property type="entry name" value="EF_hand_dom"/>
</dbReference>
<feature type="transmembrane region" description="Helical" evidence="19">
    <location>
        <begin position="1769"/>
        <end position="1788"/>
    </location>
</feature>
<dbReference type="InterPro" id="IPR027359">
    <property type="entry name" value="Volt_channel_dom_sf"/>
</dbReference>
<feature type="region of interest" description="Disordered" evidence="18">
    <location>
        <begin position="267"/>
        <end position="343"/>
    </location>
</feature>
<reference evidence="21" key="1">
    <citation type="journal article" date="2020" name="Stud. Mycol.">
        <title>101 Dothideomycetes genomes: a test case for predicting lifestyles and emergence of pathogens.</title>
        <authorList>
            <person name="Haridas S."/>
            <person name="Albert R."/>
            <person name="Binder M."/>
            <person name="Bloem J."/>
            <person name="Labutti K."/>
            <person name="Salamov A."/>
            <person name="Andreopoulos B."/>
            <person name="Baker S."/>
            <person name="Barry K."/>
            <person name="Bills G."/>
            <person name="Bluhm B."/>
            <person name="Cannon C."/>
            <person name="Castanera R."/>
            <person name="Culley D."/>
            <person name="Daum C."/>
            <person name="Ezra D."/>
            <person name="Gonzalez J."/>
            <person name="Henrissat B."/>
            <person name="Kuo A."/>
            <person name="Liang C."/>
            <person name="Lipzen A."/>
            <person name="Lutzoni F."/>
            <person name="Magnuson J."/>
            <person name="Mondo S."/>
            <person name="Nolan M."/>
            <person name="Ohm R."/>
            <person name="Pangilinan J."/>
            <person name="Park H.-J."/>
            <person name="Ramirez L."/>
            <person name="Alfaro M."/>
            <person name="Sun H."/>
            <person name="Tritt A."/>
            <person name="Yoshinaga Y."/>
            <person name="Zwiers L.-H."/>
            <person name="Turgeon B."/>
            <person name="Goodwin S."/>
            <person name="Spatafora J."/>
            <person name="Crous P."/>
            <person name="Grigoriev I."/>
        </authorList>
    </citation>
    <scope>NUCLEOTIDE SEQUENCE</scope>
    <source>
        <strain evidence="21">CBS 119687</strain>
    </source>
</reference>
<feature type="compositionally biased region" description="Polar residues" evidence="18">
    <location>
        <begin position="472"/>
        <end position="482"/>
    </location>
</feature>
<feature type="transmembrane region" description="Helical" evidence="19">
    <location>
        <begin position="407"/>
        <end position="431"/>
    </location>
</feature>
<dbReference type="PANTHER" id="PTHR45628">
    <property type="entry name" value="VOLTAGE-DEPENDENT CALCIUM CHANNEL TYPE A SUBUNIT ALPHA-1"/>
    <property type="match status" value="1"/>
</dbReference>
<evidence type="ECO:0000256" key="1">
    <source>
        <dbReference type="ARBA" id="ARBA00004651"/>
    </source>
</evidence>
<dbReference type="GeneID" id="54410673"/>
<evidence type="ECO:0000256" key="2">
    <source>
        <dbReference type="ARBA" id="ARBA00022448"/>
    </source>
</evidence>
<feature type="region of interest" description="Disordered" evidence="18">
    <location>
        <begin position="456"/>
        <end position="482"/>
    </location>
</feature>
<feature type="compositionally biased region" description="Pro residues" evidence="18">
    <location>
        <begin position="308"/>
        <end position="322"/>
    </location>
</feature>
<dbReference type="GO" id="GO:0098703">
    <property type="term" value="P:calcium ion import across plasma membrane"/>
    <property type="evidence" value="ECO:0007669"/>
    <property type="project" value="TreeGrafter"/>
</dbReference>
<feature type="compositionally biased region" description="Polar residues" evidence="18">
    <location>
        <begin position="52"/>
        <end position="69"/>
    </location>
</feature>
<comment type="subcellular location">
    <subcellularLocation>
        <location evidence="1">Cell membrane</location>
        <topology evidence="1">Multi-pass membrane protein</topology>
    </subcellularLocation>
</comment>
<keyword evidence="6" id="KW-0107">Calcium channel</keyword>
<comment type="similarity">
    <text evidence="16">Belongs to the calcium channel alpha-1 subunit (TC 1.A.1.11) family.</text>
</comment>
<keyword evidence="10 19" id="KW-1133">Transmembrane helix</keyword>
<dbReference type="Proteomes" id="UP000799771">
    <property type="component" value="Unassembled WGS sequence"/>
</dbReference>
<feature type="transmembrane region" description="Helical" evidence="19">
    <location>
        <begin position="1352"/>
        <end position="1373"/>
    </location>
</feature>
<dbReference type="EMBL" id="ML977502">
    <property type="protein sequence ID" value="KAF2131396.1"/>
    <property type="molecule type" value="Genomic_DNA"/>
</dbReference>
<evidence type="ECO:0000259" key="20">
    <source>
        <dbReference type="PROSITE" id="PS50222"/>
    </source>
</evidence>
<dbReference type="FunFam" id="1.20.120.350:FF:000063">
    <property type="entry name" value="Calcium channel subunit Cch1"/>
    <property type="match status" value="1"/>
</dbReference>
<evidence type="ECO:0000256" key="10">
    <source>
        <dbReference type="ARBA" id="ARBA00022989"/>
    </source>
</evidence>
<name>A0A6A6AIK9_9PLEO</name>
<feature type="region of interest" description="Disordered" evidence="18">
    <location>
        <begin position="202"/>
        <end position="251"/>
    </location>
</feature>
<dbReference type="FunFam" id="1.20.120.350:FF:000098">
    <property type="entry name" value="Calcium channel subunit Cch1"/>
    <property type="match status" value="1"/>
</dbReference>
<evidence type="ECO:0000256" key="11">
    <source>
        <dbReference type="ARBA" id="ARBA00023065"/>
    </source>
</evidence>
<dbReference type="InterPro" id="IPR050599">
    <property type="entry name" value="VDCC_alpha-1_subunit"/>
</dbReference>
<dbReference type="Gene3D" id="1.10.287.70">
    <property type="match status" value="4"/>
</dbReference>
<feature type="compositionally biased region" description="Polar residues" evidence="18">
    <location>
        <begin position="87"/>
        <end position="96"/>
    </location>
</feature>